<dbReference type="RefSeq" id="WP_098277992.1">
    <property type="nucleotide sequence ID" value="NZ_NTYW01000006.1"/>
</dbReference>
<dbReference type="AlphaFoldDB" id="A0AAE5PAE5"/>
<dbReference type="Proteomes" id="UP000220341">
    <property type="component" value="Unassembled WGS sequence"/>
</dbReference>
<sequence>MEWKYWKVVLRYGHVGRRKDVTVARYLVTPAHYNLVMVMDIGKEMPGVKRGGVIGLTEVGVEEYLAGKRKEKESFYLQKLLNFEQRAK</sequence>
<comment type="caution">
    <text evidence="1">The sequence shown here is derived from an EMBL/GenBank/DDBJ whole genome shotgun (WGS) entry which is preliminary data.</text>
</comment>
<name>A0AAE5PAE5_PRIMG</name>
<evidence type="ECO:0000313" key="1">
    <source>
        <dbReference type="EMBL" id="PES40839.1"/>
    </source>
</evidence>
<evidence type="ECO:0000313" key="2">
    <source>
        <dbReference type="Proteomes" id="UP000220341"/>
    </source>
</evidence>
<accession>A0AAE5PAE5</accession>
<proteinExistence type="predicted"/>
<organism evidence="1 2">
    <name type="scientific">Priestia megaterium</name>
    <name type="common">Bacillus megaterium</name>
    <dbReference type="NCBI Taxonomy" id="1404"/>
    <lineage>
        <taxon>Bacteria</taxon>
        <taxon>Bacillati</taxon>
        <taxon>Bacillota</taxon>
        <taxon>Bacilli</taxon>
        <taxon>Bacillales</taxon>
        <taxon>Bacillaceae</taxon>
        <taxon>Priestia</taxon>
    </lineage>
</organism>
<gene>
    <name evidence="1" type="ORF">CN497_08990</name>
</gene>
<dbReference type="EMBL" id="NTYW01000006">
    <property type="protein sequence ID" value="PES40839.1"/>
    <property type="molecule type" value="Genomic_DNA"/>
</dbReference>
<protein>
    <submittedName>
        <fullName evidence="1">Uncharacterized protein</fullName>
    </submittedName>
</protein>
<reference evidence="1 2" key="1">
    <citation type="submission" date="2017-09" db="EMBL/GenBank/DDBJ databases">
        <title>Large-scale bioinformatics analysis of Bacillus genomes uncovers conserved roles of natural products in bacterial physiology.</title>
        <authorList>
            <consortium name="Agbiome Team Llc"/>
            <person name="Bleich R.M."/>
            <person name="Kirk G.J."/>
            <person name="Santa Maria K.C."/>
            <person name="Allen S.E."/>
            <person name="Farag S."/>
            <person name="Shank E.A."/>
            <person name="Bowers A."/>
        </authorList>
    </citation>
    <scope>NUCLEOTIDE SEQUENCE [LARGE SCALE GENOMIC DNA]</scope>
    <source>
        <strain evidence="1 2">AFS003013</strain>
    </source>
</reference>